<dbReference type="GO" id="GO:0005615">
    <property type="term" value="C:extracellular space"/>
    <property type="evidence" value="ECO:0007669"/>
    <property type="project" value="TreeGrafter"/>
</dbReference>
<organism evidence="9 10">
    <name type="scientific">Pedobacter polaris</name>
    <dbReference type="NCBI Taxonomy" id="2571273"/>
    <lineage>
        <taxon>Bacteria</taxon>
        <taxon>Pseudomonadati</taxon>
        <taxon>Bacteroidota</taxon>
        <taxon>Sphingobacteriia</taxon>
        <taxon>Sphingobacteriales</taxon>
        <taxon>Sphingobacteriaceae</taxon>
        <taxon>Pedobacter</taxon>
    </lineage>
</organism>
<keyword evidence="4" id="KW-0378">Hydrolase</keyword>
<gene>
    <name evidence="9" type="ORF">FA048_07160</name>
</gene>
<evidence type="ECO:0000256" key="4">
    <source>
        <dbReference type="ARBA" id="ARBA00022801"/>
    </source>
</evidence>
<dbReference type="Gene3D" id="3.40.630.10">
    <property type="entry name" value="Zn peptidases"/>
    <property type="match status" value="1"/>
</dbReference>
<evidence type="ECO:0000313" key="9">
    <source>
        <dbReference type="EMBL" id="TKC09980.1"/>
    </source>
</evidence>
<dbReference type="AlphaFoldDB" id="A0A4U1CSG3"/>
<keyword evidence="3" id="KW-0645">Protease</keyword>
<dbReference type="Proteomes" id="UP000309488">
    <property type="component" value="Unassembled WGS sequence"/>
</dbReference>
<evidence type="ECO:0000256" key="1">
    <source>
        <dbReference type="ARBA" id="ARBA00001947"/>
    </source>
</evidence>
<dbReference type="PANTHER" id="PTHR11705">
    <property type="entry name" value="PROTEASE FAMILY M14 CARBOXYPEPTIDASE A,B"/>
    <property type="match status" value="1"/>
</dbReference>
<evidence type="ECO:0000256" key="5">
    <source>
        <dbReference type="ARBA" id="ARBA00022833"/>
    </source>
</evidence>
<comment type="similarity">
    <text evidence="2 7">Belongs to the peptidase M14 family.</text>
</comment>
<dbReference type="PROSITE" id="PS52035">
    <property type="entry name" value="PEPTIDASE_M14"/>
    <property type="match status" value="1"/>
</dbReference>
<comment type="caution">
    <text evidence="7">Lacks conserved residue(s) required for the propagation of feature annotation.</text>
</comment>
<dbReference type="GO" id="GO:0008270">
    <property type="term" value="F:zinc ion binding"/>
    <property type="evidence" value="ECO:0007669"/>
    <property type="project" value="InterPro"/>
</dbReference>
<evidence type="ECO:0000256" key="2">
    <source>
        <dbReference type="ARBA" id="ARBA00005988"/>
    </source>
</evidence>
<dbReference type="EMBL" id="SWBR01000002">
    <property type="protein sequence ID" value="TKC09980.1"/>
    <property type="molecule type" value="Genomic_DNA"/>
</dbReference>
<dbReference type="PANTHER" id="PTHR11705:SF143">
    <property type="entry name" value="SLL0236 PROTEIN"/>
    <property type="match status" value="1"/>
</dbReference>
<name>A0A4U1CSG3_9SPHI</name>
<dbReference type="Pfam" id="PF00246">
    <property type="entry name" value="Peptidase_M14"/>
    <property type="match status" value="1"/>
</dbReference>
<dbReference type="SUPFAM" id="SSF53187">
    <property type="entry name" value="Zn-dependent exopeptidases"/>
    <property type="match status" value="1"/>
</dbReference>
<proteinExistence type="inferred from homology"/>
<dbReference type="GO" id="GO:0004181">
    <property type="term" value="F:metallocarboxypeptidase activity"/>
    <property type="evidence" value="ECO:0007669"/>
    <property type="project" value="InterPro"/>
</dbReference>
<dbReference type="OrthoDB" id="1119199at2"/>
<keyword evidence="6" id="KW-0482">Metalloprotease</keyword>
<evidence type="ECO:0000259" key="8">
    <source>
        <dbReference type="PROSITE" id="PS52035"/>
    </source>
</evidence>
<keyword evidence="9" id="KW-0121">Carboxypeptidase</keyword>
<evidence type="ECO:0000313" key="10">
    <source>
        <dbReference type="Proteomes" id="UP000309488"/>
    </source>
</evidence>
<dbReference type="GO" id="GO:0006508">
    <property type="term" value="P:proteolysis"/>
    <property type="evidence" value="ECO:0007669"/>
    <property type="project" value="UniProtKB-KW"/>
</dbReference>
<feature type="domain" description="Peptidase M14" evidence="8">
    <location>
        <begin position="14"/>
        <end position="286"/>
    </location>
</feature>
<accession>A0A4U1CSG3</accession>
<keyword evidence="5" id="KW-0862">Zinc</keyword>
<reference evidence="9 10" key="1">
    <citation type="submission" date="2019-04" db="EMBL/GenBank/DDBJ databases">
        <title>Pedobacter sp. RP-3-22 sp. nov., isolated from Arctic soil.</title>
        <authorList>
            <person name="Dahal R.H."/>
            <person name="Kim D.-U."/>
        </authorList>
    </citation>
    <scope>NUCLEOTIDE SEQUENCE [LARGE SCALE GENOMIC DNA]</scope>
    <source>
        <strain evidence="9 10">RP-3-22</strain>
    </source>
</reference>
<protein>
    <submittedName>
        <fullName evidence="9">Carboxypeptidase</fullName>
    </submittedName>
</protein>
<dbReference type="RefSeq" id="WP_136839558.1">
    <property type="nucleotide sequence ID" value="NZ_SWBR01000002.1"/>
</dbReference>
<comment type="caution">
    <text evidence="9">The sequence shown here is derived from an EMBL/GenBank/DDBJ whole genome shotgun (WGS) entry which is preliminary data.</text>
</comment>
<evidence type="ECO:0000256" key="7">
    <source>
        <dbReference type="PROSITE-ProRule" id="PRU01379"/>
    </source>
</evidence>
<dbReference type="InterPro" id="IPR000834">
    <property type="entry name" value="Peptidase_M14"/>
</dbReference>
<evidence type="ECO:0000256" key="6">
    <source>
        <dbReference type="ARBA" id="ARBA00023049"/>
    </source>
</evidence>
<keyword evidence="10" id="KW-1185">Reference proteome</keyword>
<sequence length="390" mass="44326">MNIKSVINNYAIFKEKRLKDRFFKHKDIVELLTKLPSAFEIKELGKSVNGKSINLVSWGKGKTKIMLWSQMHGDEATGTMALFDLFNFLQSDNELIKLLTENCQLHIIPMVNPDGAEVFTRRNIQQIDINRDFLKETSPEAKILKQCRADINPDFGFNLHDQLTTWSVTKTLKPATLSFLAPAIDEELNIDETRQHAMLVIADMFKDLDKYLPGQIGLFDDEFEPRAFGDNFQKAGTSTILIEAGGYQNDFEKQEIRKYYFASILSGIISIASKSFETQDTKNYFAIPKNNKQIFHYLIHNVNLNGIEVSIGINYEECATADGFSTAKTYAIQDIGDLSFCDAYHTLSATNYLLKGEIILFKNANFQLFEGDNIILSFENGTIMSLPLRN</sequence>
<evidence type="ECO:0000256" key="3">
    <source>
        <dbReference type="ARBA" id="ARBA00022670"/>
    </source>
</evidence>
<comment type="cofactor">
    <cofactor evidence="1">
        <name>Zn(2+)</name>
        <dbReference type="ChEBI" id="CHEBI:29105"/>
    </cofactor>
</comment>